<feature type="binding site" evidence="12">
    <location>
        <position position="104"/>
    </location>
    <ligand>
        <name>NAD(+)</name>
        <dbReference type="ChEBI" id="CHEBI:57540"/>
    </ligand>
</feature>
<evidence type="ECO:0000256" key="10">
    <source>
        <dbReference type="ARBA" id="ARBA00042709"/>
    </source>
</evidence>
<evidence type="ECO:0000256" key="9">
    <source>
        <dbReference type="ARBA" id="ARBA00038962"/>
    </source>
</evidence>
<evidence type="ECO:0000256" key="7">
    <source>
        <dbReference type="ARBA" id="ARBA00023002"/>
    </source>
</evidence>
<proteinExistence type="inferred from homology"/>
<dbReference type="GO" id="GO:0005737">
    <property type="term" value="C:cytoplasm"/>
    <property type="evidence" value="ECO:0007669"/>
    <property type="project" value="UniProtKB-SubCell"/>
</dbReference>
<evidence type="ECO:0000256" key="1">
    <source>
        <dbReference type="ARBA" id="ARBA00004496"/>
    </source>
</evidence>
<comment type="caution">
    <text evidence="15">The sequence shown here is derived from an EMBL/GenBank/DDBJ whole genome shotgun (WGS) entry which is preliminary data.</text>
</comment>
<feature type="binding site" evidence="12">
    <location>
        <begin position="12"/>
        <end position="17"/>
    </location>
    <ligand>
        <name>NAD(+)</name>
        <dbReference type="ChEBI" id="CHEBI:57540"/>
    </ligand>
</feature>
<reference evidence="15 16" key="1">
    <citation type="submission" date="2018-12" db="EMBL/GenBank/DDBJ databases">
        <authorList>
            <person name="Sun L."/>
            <person name="Chen Z."/>
        </authorList>
    </citation>
    <scope>NUCLEOTIDE SEQUENCE [LARGE SCALE GENOMIC DNA]</scope>
    <source>
        <strain evidence="15 16">LMG 29736</strain>
    </source>
</reference>
<keyword evidence="8 12" id="KW-0520">NAD</keyword>
<dbReference type="EC" id="1.1.1.45" evidence="9"/>
<dbReference type="SUPFAM" id="SSF48179">
    <property type="entry name" value="6-phosphogluconate dehydrogenase C-terminal domain-like"/>
    <property type="match status" value="1"/>
</dbReference>
<dbReference type="Gene3D" id="3.40.50.720">
    <property type="entry name" value="NAD(P)-binding Rossmann-like Domain"/>
    <property type="match status" value="1"/>
</dbReference>
<keyword evidence="5" id="KW-0963">Cytoplasm</keyword>
<evidence type="ECO:0000313" key="15">
    <source>
        <dbReference type="EMBL" id="RST61169.1"/>
    </source>
</evidence>
<comment type="similarity">
    <text evidence="3">Belongs to the 3-hydroxyacyl-CoA dehydrogenase family.</text>
</comment>
<evidence type="ECO:0000256" key="5">
    <source>
        <dbReference type="ARBA" id="ARBA00022490"/>
    </source>
</evidence>
<evidence type="ECO:0000313" key="16">
    <source>
        <dbReference type="Proteomes" id="UP000287296"/>
    </source>
</evidence>
<evidence type="ECO:0000259" key="13">
    <source>
        <dbReference type="Pfam" id="PF00725"/>
    </source>
</evidence>
<feature type="binding site" evidence="12">
    <location>
        <position position="131"/>
    </location>
    <ligand>
        <name>NAD(+)</name>
        <dbReference type="ChEBI" id="CHEBI:57540"/>
    </ligand>
</feature>
<dbReference type="Gene3D" id="1.10.1040.10">
    <property type="entry name" value="N-(1-d-carboxylethyl)-l-norvaline Dehydrogenase, domain 2"/>
    <property type="match status" value="1"/>
</dbReference>
<dbReference type="InterPro" id="IPR006108">
    <property type="entry name" value="3HC_DH_C"/>
</dbReference>
<feature type="binding site" evidence="12">
    <location>
        <position position="109"/>
    </location>
    <ligand>
        <name>NAD(+)</name>
        <dbReference type="ChEBI" id="CHEBI:57540"/>
    </ligand>
</feature>
<dbReference type="InterPro" id="IPR022694">
    <property type="entry name" value="3-OHacyl-CoA_DH"/>
</dbReference>
<dbReference type="GO" id="GO:0050104">
    <property type="term" value="F:L-gulonate 3-dehydrogenase activity"/>
    <property type="evidence" value="ECO:0007669"/>
    <property type="project" value="UniProtKB-EC"/>
</dbReference>
<dbReference type="OrthoDB" id="9815331at2"/>
<dbReference type="Pfam" id="PF02737">
    <property type="entry name" value="3HCDH_N"/>
    <property type="match status" value="1"/>
</dbReference>
<feature type="site" description="Important for catalytic activity" evidence="11">
    <location>
        <position position="152"/>
    </location>
</feature>
<feature type="binding site" evidence="12">
    <location>
        <position position="35"/>
    </location>
    <ligand>
        <name>NAD(+)</name>
        <dbReference type="ChEBI" id="CHEBI:57540"/>
    </ligand>
</feature>
<evidence type="ECO:0000256" key="3">
    <source>
        <dbReference type="ARBA" id="ARBA00009463"/>
    </source>
</evidence>
<gene>
    <name evidence="15" type="ORF">D5F11_003730</name>
</gene>
<dbReference type="AlphaFoldDB" id="A0A429XCT4"/>
<dbReference type="InterPro" id="IPR008927">
    <property type="entry name" value="6-PGluconate_DH-like_C_sf"/>
</dbReference>
<evidence type="ECO:0000256" key="6">
    <source>
        <dbReference type="ARBA" id="ARBA00022553"/>
    </source>
</evidence>
<dbReference type="InterPro" id="IPR013328">
    <property type="entry name" value="6PGD_dom2"/>
</dbReference>
<evidence type="ECO:0000256" key="2">
    <source>
        <dbReference type="ARBA" id="ARBA00005086"/>
    </source>
</evidence>
<evidence type="ECO:0000256" key="12">
    <source>
        <dbReference type="PIRSR" id="PIRSR000105-2"/>
    </source>
</evidence>
<accession>A0A429XCT4</accession>
<evidence type="ECO:0000256" key="4">
    <source>
        <dbReference type="ARBA" id="ARBA00011738"/>
    </source>
</evidence>
<dbReference type="GO" id="GO:0006631">
    <property type="term" value="P:fatty acid metabolic process"/>
    <property type="evidence" value="ECO:0007669"/>
    <property type="project" value="InterPro"/>
</dbReference>
<evidence type="ECO:0000256" key="8">
    <source>
        <dbReference type="ARBA" id="ARBA00023027"/>
    </source>
</evidence>
<feature type="binding site" evidence="12">
    <location>
        <position position="155"/>
    </location>
    <ligand>
        <name>NAD(+)</name>
        <dbReference type="ChEBI" id="CHEBI:57540"/>
    </ligand>
</feature>
<comment type="subunit">
    <text evidence="4">Homodimer.</text>
</comment>
<evidence type="ECO:0000259" key="14">
    <source>
        <dbReference type="Pfam" id="PF02737"/>
    </source>
</evidence>
<dbReference type="RefSeq" id="WP_120114643.1">
    <property type="nucleotide sequence ID" value="NZ_QYTW02000002.1"/>
</dbReference>
<dbReference type="Pfam" id="PF00725">
    <property type="entry name" value="3HCDH"/>
    <property type="match status" value="1"/>
</dbReference>
<dbReference type="EMBL" id="QYTW02000002">
    <property type="protein sequence ID" value="RST61169.1"/>
    <property type="molecule type" value="Genomic_DNA"/>
</dbReference>
<dbReference type="InterPro" id="IPR036291">
    <property type="entry name" value="NAD(P)-bd_dom_sf"/>
</dbReference>
<dbReference type="SUPFAM" id="SSF51735">
    <property type="entry name" value="NAD(P)-binding Rossmann-fold domains"/>
    <property type="match status" value="1"/>
</dbReference>
<feature type="binding site" evidence="12">
    <location>
        <position position="289"/>
    </location>
    <ligand>
        <name>NAD(+)</name>
        <dbReference type="ChEBI" id="CHEBI:57540"/>
    </ligand>
</feature>
<protein>
    <recommendedName>
        <fullName evidence="10">L-gulonate 3-dehydrogenase</fullName>
        <ecNumber evidence="9">1.1.1.45</ecNumber>
    </recommendedName>
    <alternativeName>
        <fullName evidence="10">L-gulonate 3-dehydrogenase</fullName>
    </alternativeName>
</protein>
<comment type="subcellular location">
    <subcellularLocation>
        <location evidence="1">Cytoplasm</location>
    </subcellularLocation>
</comment>
<keyword evidence="7 15" id="KW-0560">Oxidoreductase</keyword>
<keyword evidence="6" id="KW-0597">Phosphoprotein</keyword>
<dbReference type="NCBIfam" id="NF006125">
    <property type="entry name" value="PRK08269.1"/>
    <property type="match status" value="1"/>
</dbReference>
<feature type="domain" description="3-hydroxyacyl-CoA dehydrogenase NAD binding" evidence="14">
    <location>
        <begin position="9"/>
        <end position="193"/>
    </location>
</feature>
<dbReference type="PANTHER" id="PTHR48075">
    <property type="entry name" value="3-HYDROXYACYL-COA DEHYDROGENASE FAMILY PROTEIN"/>
    <property type="match status" value="1"/>
</dbReference>
<name>A0A429XCT4_SIMTE</name>
<feature type="domain" description="3-hydroxyacyl-CoA dehydrogenase C-terminal" evidence="13">
    <location>
        <begin position="198"/>
        <end position="296"/>
    </location>
</feature>
<sequence>MKSINGCIFIAGAGRMGRGIALTFAYQGFQVMLIDFKQRTEQEFEQYVITAKQEISGQLSILSQSGILPEESIGLVLDRIHILPKEDEDCEWEQADIVFEALPEIAEAKIEAFECICLKVPKEVPIASTSSAYSANELAEMVTPKERFLNTHWLNPAYLIPLVEVSPGTATNEKVLRDVFQLLERIGKVPVKCAPSPGYIVPRVQALAMNEAARLVEDGVASPEDIDKAVRVGFGLRFAVLGLLEFIDWGGADTLYHASNHLQRSLDTDRFTPAKVIQEKIERGEIGLKTGRGFYSFDEKGMDQYQLETIQKFIHLLDHLGLIPKPADEQLATKE</sequence>
<dbReference type="InterPro" id="IPR006176">
    <property type="entry name" value="3-OHacyl-CoA_DH_NAD-bd"/>
</dbReference>
<organism evidence="15 16">
    <name type="scientific">Siminovitchia terrae</name>
    <name type="common">Bacillus terrae</name>
    <dbReference type="NCBI Taxonomy" id="1914933"/>
    <lineage>
        <taxon>Bacteria</taxon>
        <taxon>Bacillati</taxon>
        <taxon>Bacillota</taxon>
        <taxon>Bacilli</taxon>
        <taxon>Bacillales</taxon>
        <taxon>Bacillaceae</taxon>
        <taxon>Siminovitchia</taxon>
    </lineage>
</organism>
<dbReference type="GO" id="GO:0070403">
    <property type="term" value="F:NAD+ binding"/>
    <property type="evidence" value="ECO:0007669"/>
    <property type="project" value="InterPro"/>
</dbReference>
<comment type="pathway">
    <text evidence="2">Lipid metabolism; butanoate metabolism.</text>
</comment>
<dbReference type="PIRSF" id="PIRSF000105">
    <property type="entry name" value="HCDH"/>
    <property type="match status" value="1"/>
</dbReference>
<evidence type="ECO:0000256" key="11">
    <source>
        <dbReference type="PIRSR" id="PIRSR000105-1"/>
    </source>
</evidence>
<dbReference type="Proteomes" id="UP000287296">
    <property type="component" value="Unassembled WGS sequence"/>
</dbReference>
<dbReference type="PANTHER" id="PTHR48075:SF1">
    <property type="entry name" value="LAMBDA-CRYSTALLIN HOMOLOG"/>
    <property type="match status" value="1"/>
</dbReference>